<dbReference type="Gene3D" id="3.30.450.40">
    <property type="match status" value="1"/>
</dbReference>
<dbReference type="OrthoDB" id="9807558at2"/>
<dbReference type="InterPro" id="IPR005471">
    <property type="entry name" value="Tscrpt_reg_IclR_N"/>
</dbReference>
<dbReference type="SUPFAM" id="SSF55781">
    <property type="entry name" value="GAF domain-like"/>
    <property type="match status" value="1"/>
</dbReference>
<protein>
    <submittedName>
        <fullName evidence="6">Transcriptional regulator, IclR family</fullName>
    </submittedName>
</protein>
<evidence type="ECO:0000256" key="3">
    <source>
        <dbReference type="ARBA" id="ARBA00023163"/>
    </source>
</evidence>
<dbReference type="PROSITE" id="PS51078">
    <property type="entry name" value="ICLR_ED"/>
    <property type="match status" value="1"/>
</dbReference>
<dbReference type="InterPro" id="IPR029016">
    <property type="entry name" value="GAF-like_dom_sf"/>
</dbReference>
<sequence>MSSLENALKIMSLLDRTRPVLRVGEVCREIGIPKSSVSRLMKTLGDYGILEREAGEGVGYVAGPRSLLLADLYSAQHSLKDQVEVALERLTEEFGFAGYVSVINGADIIILSVRHGSYPLRLVREIGQPMPAFTTSVGRALMSYLEDGEIIRRARVHMGDRYSDQEILARVEMVRKYGVAWGQSAIIPGIAALAAAVWDLRRGDGIGLSISYPTAAVDPALRMRMFERLREEAAAIGRRARDPIWEARSVADGPIPDFEAEELVE</sequence>
<dbReference type="Pfam" id="PF01614">
    <property type="entry name" value="IclR_C"/>
    <property type="match status" value="1"/>
</dbReference>
<dbReference type="InterPro" id="IPR036388">
    <property type="entry name" value="WH-like_DNA-bd_sf"/>
</dbReference>
<dbReference type="InterPro" id="IPR050707">
    <property type="entry name" value="HTH_MetabolicPath_Reg"/>
</dbReference>
<dbReference type="RefSeq" id="WP_085463852.1">
    <property type="nucleotide sequence ID" value="NZ_FXBL01000004.1"/>
</dbReference>
<dbReference type="SUPFAM" id="SSF46785">
    <property type="entry name" value="Winged helix' DNA-binding domain"/>
    <property type="match status" value="1"/>
</dbReference>
<evidence type="ECO:0000256" key="2">
    <source>
        <dbReference type="ARBA" id="ARBA00023125"/>
    </source>
</evidence>
<evidence type="ECO:0000313" key="7">
    <source>
        <dbReference type="Proteomes" id="UP000193083"/>
    </source>
</evidence>
<name>A0A1X7NFP6_9HYPH</name>
<dbReference type="InterPro" id="IPR014757">
    <property type="entry name" value="Tscrpt_reg_IclR_C"/>
</dbReference>
<evidence type="ECO:0000313" key="6">
    <source>
        <dbReference type="EMBL" id="SMH36588.1"/>
    </source>
</evidence>
<evidence type="ECO:0000259" key="5">
    <source>
        <dbReference type="PROSITE" id="PS51078"/>
    </source>
</evidence>
<keyword evidence="7" id="KW-1185">Reference proteome</keyword>
<keyword evidence="2" id="KW-0238">DNA-binding</keyword>
<feature type="domain" description="HTH iclR-type" evidence="4">
    <location>
        <begin position="1"/>
        <end position="64"/>
    </location>
</feature>
<evidence type="ECO:0000256" key="1">
    <source>
        <dbReference type="ARBA" id="ARBA00023015"/>
    </source>
</evidence>
<dbReference type="InterPro" id="IPR036390">
    <property type="entry name" value="WH_DNA-bd_sf"/>
</dbReference>
<dbReference type="PANTHER" id="PTHR30136:SF35">
    <property type="entry name" value="HTH-TYPE TRANSCRIPTIONAL REGULATOR RV1719"/>
    <property type="match status" value="1"/>
</dbReference>
<dbReference type="GO" id="GO:0045892">
    <property type="term" value="P:negative regulation of DNA-templated transcription"/>
    <property type="evidence" value="ECO:0007669"/>
    <property type="project" value="TreeGrafter"/>
</dbReference>
<dbReference type="Gene3D" id="1.10.10.10">
    <property type="entry name" value="Winged helix-like DNA-binding domain superfamily/Winged helix DNA-binding domain"/>
    <property type="match status" value="1"/>
</dbReference>
<dbReference type="Pfam" id="PF09339">
    <property type="entry name" value="HTH_IclR"/>
    <property type="match status" value="1"/>
</dbReference>
<proteinExistence type="predicted"/>
<dbReference type="Proteomes" id="UP000193083">
    <property type="component" value="Unassembled WGS sequence"/>
</dbReference>
<evidence type="ECO:0000259" key="4">
    <source>
        <dbReference type="PROSITE" id="PS51077"/>
    </source>
</evidence>
<accession>A0A1X7NFP6</accession>
<dbReference type="GO" id="GO:0003700">
    <property type="term" value="F:DNA-binding transcription factor activity"/>
    <property type="evidence" value="ECO:0007669"/>
    <property type="project" value="TreeGrafter"/>
</dbReference>
<feature type="domain" description="IclR-ED" evidence="5">
    <location>
        <begin position="65"/>
        <end position="242"/>
    </location>
</feature>
<dbReference type="PROSITE" id="PS51077">
    <property type="entry name" value="HTH_ICLR"/>
    <property type="match status" value="1"/>
</dbReference>
<dbReference type="PANTHER" id="PTHR30136">
    <property type="entry name" value="HELIX-TURN-HELIX TRANSCRIPTIONAL REGULATOR, ICLR FAMILY"/>
    <property type="match status" value="1"/>
</dbReference>
<reference evidence="7" key="1">
    <citation type="submission" date="2017-04" db="EMBL/GenBank/DDBJ databases">
        <authorList>
            <person name="Varghese N."/>
            <person name="Submissions S."/>
        </authorList>
    </citation>
    <scope>NUCLEOTIDE SEQUENCE [LARGE SCALE GENOMIC DNA]</scope>
    <source>
        <strain evidence="7">B5P</strain>
    </source>
</reference>
<organism evidence="6 7">
    <name type="scientific">Mesorhizobium australicum</name>
    <dbReference type="NCBI Taxonomy" id="536018"/>
    <lineage>
        <taxon>Bacteria</taxon>
        <taxon>Pseudomonadati</taxon>
        <taxon>Pseudomonadota</taxon>
        <taxon>Alphaproteobacteria</taxon>
        <taxon>Hyphomicrobiales</taxon>
        <taxon>Phyllobacteriaceae</taxon>
        <taxon>Mesorhizobium</taxon>
    </lineage>
</organism>
<dbReference type="GO" id="GO:0003677">
    <property type="term" value="F:DNA binding"/>
    <property type="evidence" value="ECO:0007669"/>
    <property type="project" value="UniProtKB-KW"/>
</dbReference>
<dbReference type="AlphaFoldDB" id="A0A1X7NFP6"/>
<dbReference type="SMART" id="SM00346">
    <property type="entry name" value="HTH_ICLR"/>
    <property type="match status" value="1"/>
</dbReference>
<keyword evidence="3" id="KW-0804">Transcription</keyword>
<keyword evidence="1" id="KW-0805">Transcription regulation</keyword>
<gene>
    <name evidence="6" type="ORF">SAMN02982922_1798</name>
</gene>
<dbReference type="EMBL" id="FXBL01000004">
    <property type="protein sequence ID" value="SMH36588.1"/>
    <property type="molecule type" value="Genomic_DNA"/>
</dbReference>